<keyword evidence="3" id="KW-0677">Repeat</keyword>
<dbReference type="AlphaFoldDB" id="V6LPM9"/>
<gene>
    <name evidence="9" type="ORF">SS50377_13379</name>
    <name evidence="10" type="ORF">SS50377_27647</name>
</gene>
<dbReference type="InterPro" id="IPR045145">
    <property type="entry name" value="PTHR15271"/>
</dbReference>
<evidence type="ECO:0000256" key="4">
    <source>
        <dbReference type="ARBA" id="ARBA00022763"/>
    </source>
</evidence>
<dbReference type="GO" id="GO:0033186">
    <property type="term" value="C:CAF-1 complex"/>
    <property type="evidence" value="ECO:0007669"/>
    <property type="project" value="TreeGrafter"/>
</dbReference>
<keyword evidence="4" id="KW-0227">DNA damage</keyword>
<evidence type="ECO:0000256" key="6">
    <source>
        <dbReference type="ARBA" id="ARBA00023204"/>
    </source>
</evidence>
<evidence type="ECO:0000256" key="1">
    <source>
        <dbReference type="ARBA" id="ARBA00004123"/>
    </source>
</evidence>
<dbReference type="InterPro" id="IPR055410">
    <property type="entry name" value="Beta-prop_CAF1B_HIR1"/>
</dbReference>
<keyword evidence="6" id="KW-0234">DNA repair</keyword>
<dbReference type="EMBL" id="KI546073">
    <property type="protein sequence ID" value="EST46575.1"/>
    <property type="molecule type" value="Genomic_DNA"/>
</dbReference>
<keyword evidence="7" id="KW-0539">Nucleus</keyword>
<dbReference type="GO" id="GO:0006335">
    <property type="term" value="P:DNA replication-dependent chromatin assembly"/>
    <property type="evidence" value="ECO:0007669"/>
    <property type="project" value="InterPro"/>
</dbReference>
<reference evidence="10" key="2">
    <citation type="submission" date="2020-12" db="EMBL/GenBank/DDBJ databases">
        <title>New Spironucleus salmonicida genome in near-complete chromosomes.</title>
        <authorList>
            <person name="Xu F."/>
            <person name="Kurt Z."/>
            <person name="Jimenez-Gonzalez A."/>
            <person name="Astvaldsson A."/>
            <person name="Andersson J.O."/>
            <person name="Svard S.G."/>
        </authorList>
    </citation>
    <scope>NUCLEOTIDE SEQUENCE</scope>
    <source>
        <strain evidence="10">ATCC 50377</strain>
    </source>
</reference>
<name>V6LPM9_9EUKA</name>
<organism evidence="9">
    <name type="scientific">Spironucleus salmonicida</name>
    <dbReference type="NCBI Taxonomy" id="348837"/>
    <lineage>
        <taxon>Eukaryota</taxon>
        <taxon>Metamonada</taxon>
        <taxon>Diplomonadida</taxon>
        <taxon>Hexamitidae</taxon>
        <taxon>Hexamitinae</taxon>
        <taxon>Spironucleus</taxon>
    </lineage>
</organism>
<dbReference type="PANTHER" id="PTHR15271">
    <property type="entry name" value="CHROMATIN ASSEMBLY FACTOR 1 SUBUNIT B"/>
    <property type="match status" value="1"/>
</dbReference>
<accession>V6LPM9</accession>
<dbReference type="PANTHER" id="PTHR15271:SF4">
    <property type="entry name" value="CHROMATIN ASSEMBLY FACTOR 1 SUBUNIT B"/>
    <property type="match status" value="1"/>
</dbReference>
<keyword evidence="5" id="KW-0156">Chromatin regulator</keyword>
<dbReference type="GO" id="GO:0006334">
    <property type="term" value="P:nucleosome assembly"/>
    <property type="evidence" value="ECO:0007669"/>
    <property type="project" value="TreeGrafter"/>
</dbReference>
<evidence type="ECO:0000256" key="5">
    <source>
        <dbReference type="ARBA" id="ARBA00022853"/>
    </source>
</evidence>
<reference evidence="9 10" key="1">
    <citation type="journal article" date="2014" name="PLoS Genet.">
        <title>The Genome of Spironucleus salmonicida Highlights a Fish Pathogen Adapted to Fluctuating Environments.</title>
        <authorList>
            <person name="Xu F."/>
            <person name="Jerlstrom-Hultqvist J."/>
            <person name="Einarsson E."/>
            <person name="Astvaldsson A."/>
            <person name="Svard S.G."/>
            <person name="Andersson J.O."/>
        </authorList>
    </citation>
    <scope>NUCLEOTIDE SEQUENCE</scope>
    <source>
        <strain evidence="10">ATCC 50377</strain>
    </source>
</reference>
<dbReference type="GO" id="GO:0005634">
    <property type="term" value="C:nucleus"/>
    <property type="evidence" value="ECO:0007669"/>
    <property type="project" value="UniProtKB-SubCell"/>
</dbReference>
<dbReference type="Gene3D" id="2.130.10.10">
    <property type="entry name" value="YVTN repeat-like/Quinoprotein amine dehydrogenase"/>
    <property type="match status" value="1"/>
</dbReference>
<evidence type="ECO:0000313" key="9">
    <source>
        <dbReference type="EMBL" id="EST46575.1"/>
    </source>
</evidence>
<feature type="domain" description="CAF1B/HIR1 beta-propeller" evidence="8">
    <location>
        <begin position="108"/>
        <end position="437"/>
    </location>
</feature>
<dbReference type="VEuPathDB" id="GiardiaDB:SS50377_27647"/>
<protein>
    <submittedName>
        <fullName evidence="9">Transducin</fullName>
    </submittedName>
</protein>
<comment type="subcellular location">
    <subcellularLocation>
        <location evidence="1">Nucleus</location>
    </subcellularLocation>
</comment>
<dbReference type="GO" id="GO:0006281">
    <property type="term" value="P:DNA repair"/>
    <property type="evidence" value="ECO:0007669"/>
    <property type="project" value="UniProtKB-KW"/>
</dbReference>
<evidence type="ECO:0000313" key="11">
    <source>
        <dbReference type="Proteomes" id="UP000018208"/>
    </source>
</evidence>
<dbReference type="InterPro" id="IPR036322">
    <property type="entry name" value="WD40_repeat_dom_sf"/>
</dbReference>
<dbReference type="Pfam" id="PF24105">
    <property type="entry name" value="Beta-prop_CAF1B_HIR1"/>
    <property type="match status" value="1"/>
</dbReference>
<sequence length="584" mass="66290">MDTNTLFLHPDAIISRSIAYHPYLDILATGGVSQDEGAIVFLHSKSCLKQPYVHACVQHFNNQLQLPQQDSRIPSAPELAIPMNSVLSISFSPCGRFLAVLGSDLTSEKIFIYTFTPNDINHKKLKIFRKFDFPHQFSEIIWSPDSSYIAAGTHDGYLLLIPVRTKIANYNIDYDQIRTCNKQFTIKASNSSILGISWSRCGFLLAIQSYNEVQILICKQNKNSISIRKGQKISYIREDFIGEGIQFKEELTNFKTGLNIPKYLLNGSYQNVNFTSLFLNRGAEKFQIEQQSLRTVYAIALYRRQCDWSPDTSFLVLPCGQLPVKSTEKDFISQTFCSYVYTKTATHTGAQDPSIVLPGLRFPSTTIKFSPVLYQLNNEKQNITDLPYRMIFAVASGCDVTIYDTQTFTPIALFQGESFQSDYITSLSWDFTGQQLCAFGAHFQFQFLNFSLPIYGVDLSIQAAKLAQDSEIARLKQDYCVRYLGYRKKLQQYSNGELDKKPNAPTKPKIPPIFVSQSGYQQKCKIYAVSDYFQSDIQSQPLLHFEVGELEWLLDQINGETQIFKGSEQGAQEVDEKVGENVKE</sequence>
<dbReference type="Proteomes" id="UP000018208">
    <property type="component" value="Unassembled WGS sequence"/>
</dbReference>
<evidence type="ECO:0000313" key="10">
    <source>
        <dbReference type="EMBL" id="KAH0571346.1"/>
    </source>
</evidence>
<proteinExistence type="predicted"/>
<dbReference type="OrthoDB" id="71227at2759"/>
<dbReference type="InterPro" id="IPR015943">
    <property type="entry name" value="WD40/YVTN_repeat-like_dom_sf"/>
</dbReference>
<evidence type="ECO:0000256" key="7">
    <source>
        <dbReference type="ARBA" id="ARBA00023242"/>
    </source>
</evidence>
<evidence type="ECO:0000256" key="2">
    <source>
        <dbReference type="ARBA" id="ARBA00022574"/>
    </source>
</evidence>
<dbReference type="SUPFAM" id="SSF50978">
    <property type="entry name" value="WD40 repeat-like"/>
    <property type="match status" value="1"/>
</dbReference>
<keyword evidence="11" id="KW-1185">Reference proteome</keyword>
<keyword evidence="2" id="KW-0853">WD repeat</keyword>
<evidence type="ECO:0000259" key="8">
    <source>
        <dbReference type="Pfam" id="PF24105"/>
    </source>
</evidence>
<evidence type="ECO:0000256" key="3">
    <source>
        <dbReference type="ARBA" id="ARBA00022737"/>
    </source>
</evidence>
<dbReference type="EMBL" id="AUWU02000007">
    <property type="protein sequence ID" value="KAH0571346.1"/>
    <property type="molecule type" value="Genomic_DNA"/>
</dbReference>